<reference evidence="1" key="1">
    <citation type="submission" date="2021-06" db="EMBL/GenBank/DDBJ databases">
        <title>Updating the genus Pseudomonas: Description of 43 new species and partition of the Pseudomonas putida group.</title>
        <authorList>
            <person name="Girard L."/>
            <person name="Lood C."/>
            <person name="Vandamme P."/>
            <person name="Rokni-Zadeh H."/>
            <person name="Van Noort V."/>
            <person name="Hofte M."/>
            <person name="Lavigne R."/>
            <person name="De Mot R."/>
        </authorList>
    </citation>
    <scope>NUCLEOTIDE SEQUENCE</scope>
    <source>
        <strain evidence="1">SWRI74</strain>
    </source>
</reference>
<comment type="caution">
    <text evidence="1">The sequence shown here is derived from an EMBL/GenBank/DDBJ whole genome shotgun (WGS) entry which is preliminary data.</text>
</comment>
<accession>A0ABS6QI65</accession>
<organism evidence="1 2">
    <name type="scientific">Pseudomonas azerbaijanoccidentalis</name>
    <dbReference type="NCBI Taxonomy" id="2842347"/>
    <lineage>
        <taxon>Bacteria</taxon>
        <taxon>Pseudomonadati</taxon>
        <taxon>Pseudomonadota</taxon>
        <taxon>Gammaproteobacteria</taxon>
        <taxon>Pseudomonadales</taxon>
        <taxon>Pseudomonadaceae</taxon>
        <taxon>Pseudomonas</taxon>
    </lineage>
</organism>
<evidence type="ECO:0000313" key="1">
    <source>
        <dbReference type="EMBL" id="MBV4518504.1"/>
    </source>
</evidence>
<dbReference type="Proteomes" id="UP001049200">
    <property type="component" value="Unassembled WGS sequence"/>
</dbReference>
<dbReference type="RefSeq" id="WP_217869925.1">
    <property type="nucleotide sequence ID" value="NZ_JAHSTU010000001.1"/>
</dbReference>
<name>A0ABS6QI65_9PSED</name>
<proteinExistence type="predicted"/>
<gene>
    <name evidence="1" type="ORF">KVG88_00380</name>
</gene>
<sequence>MPLTKPNQELSRDLKAAASAIEDAAHDLFREAKTYAEPEFLAVMEKIAMLHEHMDRLMEYAEEVKVGRITRAKSE</sequence>
<protein>
    <submittedName>
        <fullName evidence="1">Uncharacterized protein</fullName>
    </submittedName>
</protein>
<evidence type="ECO:0000313" key="2">
    <source>
        <dbReference type="Proteomes" id="UP001049200"/>
    </source>
</evidence>
<dbReference type="EMBL" id="JAHSTU010000001">
    <property type="protein sequence ID" value="MBV4518504.1"/>
    <property type="molecule type" value="Genomic_DNA"/>
</dbReference>
<keyword evidence="2" id="KW-1185">Reference proteome</keyword>